<feature type="compositionally biased region" description="Low complexity" evidence="1">
    <location>
        <begin position="1090"/>
        <end position="1099"/>
    </location>
</feature>
<feature type="compositionally biased region" description="Low complexity" evidence="1">
    <location>
        <begin position="1127"/>
        <end position="1136"/>
    </location>
</feature>
<feature type="compositionally biased region" description="Polar residues" evidence="1">
    <location>
        <begin position="958"/>
        <end position="976"/>
    </location>
</feature>
<feature type="compositionally biased region" description="Low complexity" evidence="1">
    <location>
        <begin position="1064"/>
        <end position="1075"/>
    </location>
</feature>
<feature type="region of interest" description="Disordered" evidence="1">
    <location>
        <begin position="861"/>
        <end position="1178"/>
    </location>
</feature>
<feature type="compositionally biased region" description="Low complexity" evidence="1">
    <location>
        <begin position="861"/>
        <end position="890"/>
    </location>
</feature>
<evidence type="ECO:0000256" key="1">
    <source>
        <dbReference type="SAM" id="MobiDB-lite"/>
    </source>
</evidence>
<gene>
    <name evidence="2" type="ORF">BJ212DRAFT_1478730</name>
</gene>
<feature type="compositionally biased region" description="Polar residues" evidence="1">
    <location>
        <begin position="139"/>
        <end position="154"/>
    </location>
</feature>
<feature type="compositionally biased region" description="Polar residues" evidence="1">
    <location>
        <begin position="592"/>
        <end position="601"/>
    </location>
</feature>
<feature type="region of interest" description="Disordered" evidence="1">
    <location>
        <begin position="754"/>
        <end position="774"/>
    </location>
</feature>
<dbReference type="EMBL" id="JABBWG010000009">
    <property type="protein sequence ID" value="KAG1819494.1"/>
    <property type="molecule type" value="Genomic_DNA"/>
</dbReference>
<comment type="caution">
    <text evidence="2">The sequence shown here is derived from an EMBL/GenBank/DDBJ whole genome shotgun (WGS) entry which is preliminary data.</text>
</comment>
<feature type="compositionally biased region" description="Basic residues" evidence="1">
    <location>
        <begin position="1167"/>
        <end position="1178"/>
    </location>
</feature>
<evidence type="ECO:0000313" key="3">
    <source>
        <dbReference type="Proteomes" id="UP000807769"/>
    </source>
</evidence>
<reference evidence="2" key="1">
    <citation type="journal article" date="2020" name="New Phytol.">
        <title>Comparative genomics reveals dynamic genome evolution in host specialist ectomycorrhizal fungi.</title>
        <authorList>
            <person name="Lofgren L.A."/>
            <person name="Nguyen N.H."/>
            <person name="Vilgalys R."/>
            <person name="Ruytinx J."/>
            <person name="Liao H.L."/>
            <person name="Branco S."/>
            <person name="Kuo A."/>
            <person name="LaButti K."/>
            <person name="Lipzen A."/>
            <person name="Andreopoulos W."/>
            <person name="Pangilinan J."/>
            <person name="Riley R."/>
            <person name="Hundley H."/>
            <person name="Na H."/>
            <person name="Barry K."/>
            <person name="Grigoriev I.V."/>
            <person name="Stajich J.E."/>
            <person name="Kennedy P.G."/>
        </authorList>
    </citation>
    <scope>NUCLEOTIDE SEQUENCE</scope>
    <source>
        <strain evidence="2">MN1</strain>
    </source>
</reference>
<feature type="compositionally biased region" description="Polar residues" evidence="1">
    <location>
        <begin position="1037"/>
        <end position="1063"/>
    </location>
</feature>
<dbReference type="Proteomes" id="UP000807769">
    <property type="component" value="Unassembled WGS sequence"/>
</dbReference>
<name>A0A9P7EEZ1_9AGAM</name>
<dbReference type="RefSeq" id="XP_041195029.1">
    <property type="nucleotide sequence ID" value="XM_041339749.1"/>
</dbReference>
<feature type="compositionally biased region" description="Polar residues" evidence="1">
    <location>
        <begin position="192"/>
        <end position="211"/>
    </location>
</feature>
<feature type="region of interest" description="Disordered" evidence="1">
    <location>
        <begin position="522"/>
        <end position="601"/>
    </location>
</feature>
<accession>A0A9P7EEZ1</accession>
<evidence type="ECO:0000313" key="2">
    <source>
        <dbReference type="EMBL" id="KAG1819494.1"/>
    </source>
</evidence>
<feature type="region of interest" description="Disordered" evidence="1">
    <location>
        <begin position="794"/>
        <end position="820"/>
    </location>
</feature>
<dbReference type="OrthoDB" id="3230904at2759"/>
<feature type="region of interest" description="Disordered" evidence="1">
    <location>
        <begin position="36"/>
        <end position="229"/>
    </location>
</feature>
<feature type="region of interest" description="Disordered" evidence="1">
    <location>
        <begin position="343"/>
        <end position="484"/>
    </location>
</feature>
<feature type="compositionally biased region" description="Basic and acidic residues" evidence="1">
    <location>
        <begin position="415"/>
        <end position="437"/>
    </location>
</feature>
<sequence>MSTYTQTQPRPPPAALGRKNSFFGAIKNIVTAPLSWFGGSEEDFGDGDARGKRRRLPIASEQTRDDSDSDSEQRTKRMRMGSPNRDKQPYLDPPRSAFRQHHKTSEGARIQNHRHVSPSPRKALRVPTATPRNRRTMSPYPSGSQLKAQPSVRTMSLDPPSGLGYSGSPARLQPVPTMQDLTEEKDAMSISREPSMSNLRMRTSITPQPSGSDFGPVIPPRLERDPTEPPPLTTLMSNPMFVKAPPGLQKSSTAEMTRQATLGSLLDSQRKQTRSPVRRGSVLFGTGSMTDISAPHLWPINPAEKALHELEVYKTPLLPSRLKGAPIPDTFISKKSRPITLMHDRDREHKKGKGKNKMKDRDGVNGTKPYAGEGGMKKWLARRKREEEAVRAYEEADREKDKERAMEEDESAEVEAERLSEQQKKAQAEEVQRKKQMEVAALPKAPAFEPKLSTTREMSSLRVGRSRMRNHIERPSAKRTNKFSAAFEDDEDVMDDERVALEEAAKKVPVFEIPAGFTFAKETSIPHDTTGAKEPPISALPFSLSKPIAPAAKSVSAPEPSAAPAPAVPTISFVPPTPQPPKSEERTEPAPVTSTLSTSASNMPNFFANTAAYTKPLVVTTLSGSFGALPPVLAPTPTPAQVPEAPKDTETSTSLFGTPVTLQVSGTPSAAPAASSMFGAAPVSASTSIFGPSSTSTGTSFGVLAPPKAAPAAIEMTPVASPVISPLPAHASTPAPSSSPFLFSASTTPAEIAPASEAPKLAEQEASKPSSLFGATPSTAPFSFGTPAVSAPVAEPSKPGFSFGERAPTPAMTEPSKSSQTIFREARYNLGGWILIRPTPNTAPAEEKPASVLPPFSFASASPAPAEKKPFTFGTSSPAPPTATAKPFSFGHANAGSNAADTSKSFNFGQSAPAPASARPATPPKVDQEISMDESPSRDMNTNGKAPERLTLDFSSFPGASSTPAGSTLFAQSPATATGPGFGFSTASANPFAKPEDKEKPGMAFGSGSFGQPSGSGFGFGQGATETPAPASAGPFSFSQAASPNVAQTPGFGFSQTASNAFGQQQSTSSAPSSPLAFNRPGTSFSFGTPASSQPAAPSFAFGGSQPASPATSAGGLPQPSGGGFAFGQSGAAPAATPNSFAPTTASSGGGALFTIGAAPQPDGRQIKKLPRRGVGRR</sequence>
<feature type="compositionally biased region" description="Low complexity" evidence="1">
    <location>
        <begin position="549"/>
        <end position="560"/>
    </location>
</feature>
<proteinExistence type="predicted"/>
<feature type="compositionally biased region" description="Polar residues" evidence="1">
    <location>
        <begin position="895"/>
        <end position="910"/>
    </location>
</feature>
<dbReference type="AlphaFoldDB" id="A0A9P7EEZ1"/>
<protein>
    <submittedName>
        <fullName evidence="2">Uncharacterized protein</fullName>
    </submittedName>
</protein>
<dbReference type="GeneID" id="64633765"/>
<feature type="compositionally biased region" description="Basic and acidic residues" evidence="1">
    <location>
        <begin position="384"/>
        <end position="405"/>
    </location>
</feature>
<dbReference type="CDD" id="cd22265">
    <property type="entry name" value="UDM1_RNF168"/>
    <property type="match status" value="1"/>
</dbReference>
<organism evidence="2 3">
    <name type="scientific">Suillus subaureus</name>
    <dbReference type="NCBI Taxonomy" id="48587"/>
    <lineage>
        <taxon>Eukaryota</taxon>
        <taxon>Fungi</taxon>
        <taxon>Dikarya</taxon>
        <taxon>Basidiomycota</taxon>
        <taxon>Agaricomycotina</taxon>
        <taxon>Agaricomycetes</taxon>
        <taxon>Agaricomycetidae</taxon>
        <taxon>Boletales</taxon>
        <taxon>Suillineae</taxon>
        <taxon>Suillaceae</taxon>
        <taxon>Suillus</taxon>
    </lineage>
</organism>
<feature type="compositionally biased region" description="Polar residues" evidence="1">
    <location>
        <begin position="1137"/>
        <end position="1147"/>
    </location>
</feature>
<feature type="compositionally biased region" description="Basic and acidic residues" evidence="1">
    <location>
        <begin position="62"/>
        <end position="75"/>
    </location>
</feature>
<keyword evidence="3" id="KW-1185">Reference proteome</keyword>